<dbReference type="EMBL" id="OX395132">
    <property type="protein sequence ID" value="CAI5779416.1"/>
    <property type="molecule type" value="Genomic_DNA"/>
</dbReference>
<protein>
    <submittedName>
        <fullName evidence="1">Uncharacterized protein</fullName>
    </submittedName>
</protein>
<keyword evidence="2" id="KW-1185">Reference proteome</keyword>
<proteinExistence type="predicted"/>
<accession>A0AA35KKZ2</accession>
<sequence>MNVEEVGLLQESNFFANCMCGYSDVLLFFFFKQRKMDGGEEDIPSKKAKRLCKYREKWEKEFNFLKKSRVGHGHAFCTICSCDFSVSHGGRTDVTQHKRSAKHKRGLEAQKHAPVMSAFVTRNTTEADQVRNAEVKMAMLCAKHNISFTFCDDFKKCVADMFPDSAIARKYSAGKTKTTQIVKGDD</sequence>
<dbReference type="AlphaFoldDB" id="A0AA35KKZ2"/>
<dbReference type="Proteomes" id="UP001178461">
    <property type="component" value="Chromosome 7"/>
</dbReference>
<organism evidence="1 2">
    <name type="scientific">Podarcis lilfordi</name>
    <name type="common">Lilford's wall lizard</name>
    <dbReference type="NCBI Taxonomy" id="74358"/>
    <lineage>
        <taxon>Eukaryota</taxon>
        <taxon>Metazoa</taxon>
        <taxon>Chordata</taxon>
        <taxon>Craniata</taxon>
        <taxon>Vertebrata</taxon>
        <taxon>Euteleostomi</taxon>
        <taxon>Lepidosauria</taxon>
        <taxon>Squamata</taxon>
        <taxon>Bifurcata</taxon>
        <taxon>Unidentata</taxon>
        <taxon>Episquamata</taxon>
        <taxon>Laterata</taxon>
        <taxon>Lacertibaenia</taxon>
        <taxon>Lacertidae</taxon>
        <taxon>Podarcis</taxon>
    </lineage>
</organism>
<dbReference type="PANTHER" id="PTHR37162">
    <property type="entry name" value="HAT FAMILY DIMERISATION DOMAINCONTAINING PROTEIN-RELATED"/>
    <property type="match status" value="1"/>
</dbReference>
<dbReference type="PANTHER" id="PTHR37162:SF1">
    <property type="entry name" value="BED-TYPE DOMAIN-CONTAINING PROTEIN"/>
    <property type="match status" value="1"/>
</dbReference>
<evidence type="ECO:0000313" key="2">
    <source>
        <dbReference type="Proteomes" id="UP001178461"/>
    </source>
</evidence>
<name>A0AA35KKZ2_9SAUR</name>
<reference evidence="1" key="1">
    <citation type="submission" date="2022-12" db="EMBL/GenBank/DDBJ databases">
        <authorList>
            <person name="Alioto T."/>
            <person name="Alioto T."/>
            <person name="Gomez Garrido J."/>
        </authorList>
    </citation>
    <scope>NUCLEOTIDE SEQUENCE</scope>
</reference>
<gene>
    <name evidence="1" type="ORF">PODLI_1B002161</name>
</gene>
<evidence type="ECO:0000313" key="1">
    <source>
        <dbReference type="EMBL" id="CAI5779416.1"/>
    </source>
</evidence>